<dbReference type="InterPro" id="IPR036188">
    <property type="entry name" value="FAD/NAD-bd_sf"/>
</dbReference>
<feature type="domain" description="FAD dependent oxidoreductase" evidence="1">
    <location>
        <begin position="51"/>
        <end position="293"/>
    </location>
</feature>
<dbReference type="OrthoDB" id="429143at2759"/>
<keyword evidence="3" id="KW-1185">Reference proteome</keyword>
<dbReference type="SUPFAM" id="SSF51905">
    <property type="entry name" value="FAD/NAD(P)-binding domain"/>
    <property type="match status" value="1"/>
</dbReference>
<dbReference type="PANTHER" id="PTHR13847">
    <property type="entry name" value="SARCOSINE DEHYDROGENASE-RELATED"/>
    <property type="match status" value="1"/>
</dbReference>
<proteinExistence type="predicted"/>
<organism evidence="2 3">
    <name type="scientific">Lachnellula subtilissima</name>
    <dbReference type="NCBI Taxonomy" id="602034"/>
    <lineage>
        <taxon>Eukaryota</taxon>
        <taxon>Fungi</taxon>
        <taxon>Dikarya</taxon>
        <taxon>Ascomycota</taxon>
        <taxon>Pezizomycotina</taxon>
        <taxon>Leotiomycetes</taxon>
        <taxon>Helotiales</taxon>
        <taxon>Lachnaceae</taxon>
        <taxon>Lachnellula</taxon>
    </lineage>
</organism>
<dbReference type="PANTHER" id="PTHR13847:SF260">
    <property type="entry name" value="FAD DEPENDENT OXIDOREDUCTASE DOMAIN-CONTAINING PROTEIN"/>
    <property type="match status" value="1"/>
</dbReference>
<dbReference type="Proteomes" id="UP000462212">
    <property type="component" value="Unassembled WGS sequence"/>
</dbReference>
<dbReference type="Pfam" id="PF01266">
    <property type="entry name" value="DAO"/>
    <property type="match status" value="1"/>
</dbReference>
<accession>A0A8H8S079</accession>
<dbReference type="AlphaFoldDB" id="A0A8H8S079"/>
<evidence type="ECO:0000313" key="3">
    <source>
        <dbReference type="Proteomes" id="UP000462212"/>
    </source>
</evidence>
<dbReference type="Gene3D" id="3.50.50.60">
    <property type="entry name" value="FAD/NAD(P)-binding domain"/>
    <property type="match status" value="1"/>
</dbReference>
<dbReference type="Gene3D" id="3.30.9.10">
    <property type="entry name" value="D-Amino Acid Oxidase, subunit A, domain 2"/>
    <property type="match status" value="1"/>
</dbReference>
<evidence type="ECO:0000259" key="1">
    <source>
        <dbReference type="Pfam" id="PF01266"/>
    </source>
</evidence>
<evidence type="ECO:0000313" key="2">
    <source>
        <dbReference type="EMBL" id="TVY45353.1"/>
    </source>
</evidence>
<sequence>MIASNDDLKRGVKASGPIPNPCLSYWQRTTRAFPHLNANRDANVPNECLYVIIGSGISGALTSFELTESGVNGKDIIILEAREAASGASGRNAGHVRPDAFRGFNHYSTFHGPEQALKILANERLVLNKVDEFVRKHEVQCDFNLSTTFDVCMTPEFAAYEAEVFEAFRKAGGDVSHVKYYDTEEAQTRTRIKNAVAAYEWPAGSSHPAKLAQWLLNAAIERGVTLFTHCSVSKVTKHNNGESWDIHTPRGNVTTRNVIHCTNAYASLLLPQLEPHLTPNRAQAHSIIAPPAFSGPNTLDSTFSLRYDLHHFLFFDTT</sequence>
<dbReference type="EMBL" id="QGMJ01000015">
    <property type="protein sequence ID" value="TVY45353.1"/>
    <property type="molecule type" value="Genomic_DNA"/>
</dbReference>
<name>A0A8H8S079_9HELO</name>
<dbReference type="InterPro" id="IPR006076">
    <property type="entry name" value="FAD-dep_OxRdtase"/>
</dbReference>
<dbReference type="GO" id="GO:0005737">
    <property type="term" value="C:cytoplasm"/>
    <property type="evidence" value="ECO:0007669"/>
    <property type="project" value="TreeGrafter"/>
</dbReference>
<reference evidence="2 3" key="1">
    <citation type="submission" date="2018-05" db="EMBL/GenBank/DDBJ databases">
        <title>Genome sequencing and assembly of the regulated plant pathogen Lachnellula willkommii and related sister species for the development of diagnostic species identification markers.</title>
        <authorList>
            <person name="Giroux E."/>
            <person name="Bilodeau G."/>
        </authorList>
    </citation>
    <scope>NUCLEOTIDE SEQUENCE [LARGE SCALE GENOMIC DNA]</scope>
    <source>
        <strain evidence="2 3">CBS 197.66</strain>
    </source>
</reference>
<protein>
    <submittedName>
        <fullName evidence="2">Putative oxidoreductase</fullName>
    </submittedName>
</protein>
<gene>
    <name evidence="2" type="primary">ordL_3</name>
    <name evidence="2" type="ORF">LSUB1_G000242</name>
</gene>
<comment type="caution">
    <text evidence="2">The sequence shown here is derived from an EMBL/GenBank/DDBJ whole genome shotgun (WGS) entry which is preliminary data.</text>
</comment>